<gene>
    <name evidence="2" type="ORF">K504DRAFT_252530</name>
</gene>
<organism evidence="2 3">
    <name type="scientific">Pleomassaria siparia CBS 279.74</name>
    <dbReference type="NCBI Taxonomy" id="1314801"/>
    <lineage>
        <taxon>Eukaryota</taxon>
        <taxon>Fungi</taxon>
        <taxon>Dikarya</taxon>
        <taxon>Ascomycota</taxon>
        <taxon>Pezizomycotina</taxon>
        <taxon>Dothideomycetes</taxon>
        <taxon>Pleosporomycetidae</taxon>
        <taxon>Pleosporales</taxon>
        <taxon>Pleomassariaceae</taxon>
        <taxon>Pleomassaria</taxon>
    </lineage>
</organism>
<proteinExistence type="predicted"/>
<evidence type="ECO:0000256" key="1">
    <source>
        <dbReference type="SAM" id="MobiDB-lite"/>
    </source>
</evidence>
<reference evidence="2" key="1">
    <citation type="journal article" date="2020" name="Stud. Mycol.">
        <title>101 Dothideomycetes genomes: a test case for predicting lifestyles and emergence of pathogens.</title>
        <authorList>
            <person name="Haridas S."/>
            <person name="Albert R."/>
            <person name="Binder M."/>
            <person name="Bloem J."/>
            <person name="Labutti K."/>
            <person name="Salamov A."/>
            <person name="Andreopoulos B."/>
            <person name="Baker S."/>
            <person name="Barry K."/>
            <person name="Bills G."/>
            <person name="Bluhm B."/>
            <person name="Cannon C."/>
            <person name="Castanera R."/>
            <person name="Culley D."/>
            <person name="Daum C."/>
            <person name="Ezra D."/>
            <person name="Gonzalez J."/>
            <person name="Henrissat B."/>
            <person name="Kuo A."/>
            <person name="Liang C."/>
            <person name="Lipzen A."/>
            <person name="Lutzoni F."/>
            <person name="Magnuson J."/>
            <person name="Mondo S."/>
            <person name="Nolan M."/>
            <person name="Ohm R."/>
            <person name="Pangilinan J."/>
            <person name="Park H.-J."/>
            <person name="Ramirez L."/>
            <person name="Alfaro M."/>
            <person name="Sun H."/>
            <person name="Tritt A."/>
            <person name="Yoshinaga Y."/>
            <person name="Zwiers L.-H."/>
            <person name="Turgeon B."/>
            <person name="Goodwin S."/>
            <person name="Spatafora J."/>
            <person name="Crous P."/>
            <person name="Grigoriev I."/>
        </authorList>
    </citation>
    <scope>NUCLEOTIDE SEQUENCE</scope>
    <source>
        <strain evidence="2">CBS 279.74</strain>
    </source>
</reference>
<sequence>MRTVPGFGDFQLNPVIEVPDFSLSEIFRPAEEQKRMFEAQLAEEARRDYEYRGTLYSMLIDDAATLDSEQRAFDTTELSVPQRIEHLRQIREHQQARWLDSGVRELSKTPRYPSLCPAAHWKNGDVETARRFTDAGIDVRASLVTEEEQANYEEFLKLNHPSPSVSPTVPSPTAVVPAVNPPTTTSTTIPTTAPTAIDPGDTIRLI</sequence>
<dbReference type="Proteomes" id="UP000799428">
    <property type="component" value="Unassembled WGS sequence"/>
</dbReference>
<evidence type="ECO:0000313" key="2">
    <source>
        <dbReference type="EMBL" id="KAF2710150.1"/>
    </source>
</evidence>
<protein>
    <submittedName>
        <fullName evidence="2">Uncharacterized protein</fullName>
    </submittedName>
</protein>
<keyword evidence="3" id="KW-1185">Reference proteome</keyword>
<dbReference type="AlphaFoldDB" id="A0A6G1KBJ9"/>
<dbReference type="EMBL" id="MU005769">
    <property type="protein sequence ID" value="KAF2710150.1"/>
    <property type="molecule type" value="Genomic_DNA"/>
</dbReference>
<accession>A0A6G1KBJ9</accession>
<feature type="compositionally biased region" description="Low complexity" evidence="1">
    <location>
        <begin position="162"/>
        <end position="196"/>
    </location>
</feature>
<name>A0A6G1KBJ9_9PLEO</name>
<feature type="region of interest" description="Disordered" evidence="1">
    <location>
        <begin position="162"/>
        <end position="201"/>
    </location>
</feature>
<evidence type="ECO:0000313" key="3">
    <source>
        <dbReference type="Proteomes" id="UP000799428"/>
    </source>
</evidence>